<accession>A0A8X6T3R1</accession>
<name>A0A8X6T3R1_NEPPI</name>
<dbReference type="AlphaFoldDB" id="A0A8X6T3R1"/>
<proteinExistence type="predicted"/>
<reference evidence="1" key="1">
    <citation type="submission" date="2020-08" db="EMBL/GenBank/DDBJ databases">
        <title>Multicomponent nature underlies the extraordinary mechanical properties of spider dragline silk.</title>
        <authorList>
            <person name="Kono N."/>
            <person name="Nakamura H."/>
            <person name="Mori M."/>
            <person name="Yoshida Y."/>
            <person name="Ohtoshi R."/>
            <person name="Malay A.D."/>
            <person name="Moran D.A.P."/>
            <person name="Tomita M."/>
            <person name="Numata K."/>
            <person name="Arakawa K."/>
        </authorList>
    </citation>
    <scope>NUCLEOTIDE SEQUENCE</scope>
</reference>
<protein>
    <submittedName>
        <fullName evidence="1">Uncharacterized protein</fullName>
    </submittedName>
</protein>
<comment type="caution">
    <text evidence="1">The sequence shown here is derived from an EMBL/GenBank/DDBJ whole genome shotgun (WGS) entry which is preliminary data.</text>
</comment>
<evidence type="ECO:0000313" key="2">
    <source>
        <dbReference type="Proteomes" id="UP000887013"/>
    </source>
</evidence>
<keyword evidence="2" id="KW-1185">Reference proteome</keyword>
<dbReference type="EMBL" id="BMAW01096511">
    <property type="protein sequence ID" value="GFS74972.1"/>
    <property type="molecule type" value="Genomic_DNA"/>
</dbReference>
<gene>
    <name evidence="1" type="ORF">NPIL_601211</name>
</gene>
<dbReference type="Proteomes" id="UP000887013">
    <property type="component" value="Unassembled WGS sequence"/>
</dbReference>
<sequence>MTDTLVNPIVCLQHSCTYNISIVRVASPPILQIEPFELFAVSQAGCRDSWTSFVRPPRFSSSVSPLFHIITFSTGDRTPSLDATLSRDIALHSSGHIELVTRSLPDSHTIVVIA</sequence>
<evidence type="ECO:0000313" key="1">
    <source>
        <dbReference type="EMBL" id="GFS74972.1"/>
    </source>
</evidence>
<organism evidence="1 2">
    <name type="scientific">Nephila pilipes</name>
    <name type="common">Giant wood spider</name>
    <name type="synonym">Nephila maculata</name>
    <dbReference type="NCBI Taxonomy" id="299642"/>
    <lineage>
        <taxon>Eukaryota</taxon>
        <taxon>Metazoa</taxon>
        <taxon>Ecdysozoa</taxon>
        <taxon>Arthropoda</taxon>
        <taxon>Chelicerata</taxon>
        <taxon>Arachnida</taxon>
        <taxon>Araneae</taxon>
        <taxon>Araneomorphae</taxon>
        <taxon>Entelegynae</taxon>
        <taxon>Araneoidea</taxon>
        <taxon>Nephilidae</taxon>
        <taxon>Nephila</taxon>
    </lineage>
</organism>